<dbReference type="Pfam" id="PF07814">
    <property type="entry name" value="WAPL"/>
    <property type="match status" value="1"/>
</dbReference>
<dbReference type="RefSeq" id="XP_040626204.1">
    <property type="nucleotide sequence ID" value="XM_040773443.1"/>
</dbReference>
<dbReference type="Gene3D" id="1.25.10.10">
    <property type="entry name" value="Leucine-rich Repeat Variant"/>
    <property type="match status" value="1"/>
</dbReference>
<gene>
    <name evidence="4" type="ORF">DACRYDRAFT_23893</name>
</gene>
<feature type="region of interest" description="Disordered" evidence="2">
    <location>
        <begin position="1"/>
        <end position="34"/>
    </location>
</feature>
<organism evidence="4 5">
    <name type="scientific">Dacryopinax primogenitus (strain DJM 731)</name>
    <name type="common">Brown rot fungus</name>
    <dbReference type="NCBI Taxonomy" id="1858805"/>
    <lineage>
        <taxon>Eukaryota</taxon>
        <taxon>Fungi</taxon>
        <taxon>Dikarya</taxon>
        <taxon>Basidiomycota</taxon>
        <taxon>Agaricomycotina</taxon>
        <taxon>Dacrymycetes</taxon>
        <taxon>Dacrymycetales</taxon>
        <taxon>Dacrymycetaceae</taxon>
        <taxon>Dacryopinax</taxon>
    </lineage>
</organism>
<comment type="similarity">
    <text evidence="1">Belongs to the WAPL family.</text>
</comment>
<dbReference type="InterPro" id="IPR011989">
    <property type="entry name" value="ARM-like"/>
</dbReference>
<dbReference type="EMBL" id="JH795870">
    <property type="protein sequence ID" value="EJT99306.1"/>
    <property type="molecule type" value="Genomic_DNA"/>
</dbReference>
<evidence type="ECO:0000313" key="5">
    <source>
        <dbReference type="Proteomes" id="UP000030653"/>
    </source>
</evidence>
<reference evidence="4 5" key="1">
    <citation type="journal article" date="2012" name="Science">
        <title>The Paleozoic origin of enzymatic lignin decomposition reconstructed from 31 fungal genomes.</title>
        <authorList>
            <person name="Floudas D."/>
            <person name="Binder M."/>
            <person name="Riley R."/>
            <person name="Barry K."/>
            <person name="Blanchette R.A."/>
            <person name="Henrissat B."/>
            <person name="Martinez A.T."/>
            <person name="Otillar R."/>
            <person name="Spatafora J.W."/>
            <person name="Yadav J.S."/>
            <person name="Aerts A."/>
            <person name="Benoit I."/>
            <person name="Boyd A."/>
            <person name="Carlson A."/>
            <person name="Copeland A."/>
            <person name="Coutinho P.M."/>
            <person name="de Vries R.P."/>
            <person name="Ferreira P."/>
            <person name="Findley K."/>
            <person name="Foster B."/>
            <person name="Gaskell J."/>
            <person name="Glotzer D."/>
            <person name="Gorecki P."/>
            <person name="Heitman J."/>
            <person name="Hesse C."/>
            <person name="Hori C."/>
            <person name="Igarashi K."/>
            <person name="Jurgens J.A."/>
            <person name="Kallen N."/>
            <person name="Kersten P."/>
            <person name="Kohler A."/>
            <person name="Kuees U."/>
            <person name="Kumar T.K.A."/>
            <person name="Kuo A."/>
            <person name="LaButti K."/>
            <person name="Larrondo L.F."/>
            <person name="Lindquist E."/>
            <person name="Ling A."/>
            <person name="Lombard V."/>
            <person name="Lucas S."/>
            <person name="Lundell T."/>
            <person name="Martin R."/>
            <person name="McLaughlin D.J."/>
            <person name="Morgenstern I."/>
            <person name="Morin E."/>
            <person name="Murat C."/>
            <person name="Nagy L.G."/>
            <person name="Nolan M."/>
            <person name="Ohm R.A."/>
            <person name="Patyshakuliyeva A."/>
            <person name="Rokas A."/>
            <person name="Ruiz-Duenas F.J."/>
            <person name="Sabat G."/>
            <person name="Salamov A."/>
            <person name="Samejima M."/>
            <person name="Schmutz J."/>
            <person name="Slot J.C."/>
            <person name="St John F."/>
            <person name="Stenlid J."/>
            <person name="Sun H."/>
            <person name="Sun S."/>
            <person name="Syed K."/>
            <person name="Tsang A."/>
            <person name="Wiebenga A."/>
            <person name="Young D."/>
            <person name="Pisabarro A."/>
            <person name="Eastwood D.C."/>
            <person name="Martin F."/>
            <person name="Cullen D."/>
            <person name="Grigoriev I.V."/>
            <person name="Hibbett D.S."/>
        </authorList>
    </citation>
    <scope>NUCLEOTIDE SEQUENCE [LARGE SCALE GENOMIC DNA]</scope>
    <source>
        <strain evidence="4 5">DJM-731 SS1</strain>
    </source>
</reference>
<dbReference type="AlphaFoldDB" id="M5G0E7"/>
<evidence type="ECO:0000313" key="4">
    <source>
        <dbReference type="EMBL" id="EJT99306.1"/>
    </source>
</evidence>
<dbReference type="STRING" id="1858805.M5G0E7"/>
<name>M5G0E7_DACPD</name>
<feature type="compositionally biased region" description="Low complexity" evidence="2">
    <location>
        <begin position="1"/>
        <end position="29"/>
    </location>
</feature>
<sequence>MGYSRSQSYSESQSQSQSQSFSMSQGNSQNLGDLDFDDMMADLEVPGIPQATDLMDFGGLGEITESYAEKAARWGIEDDGANEGLSDPADLRSISFQRSKGENRRFADEVGFLLEGLKASQPLAVRRSSALQFVENVLDHEFIRKLKVIDGIARSWNFLRQAGAGDGDHVVDGALFLFLALITKDIRNFDPLLPKIDDVVSAATKTLSISHEDDPLIGARVPKSERGLINTLKSLLRKAKIDTEDAAMSTRRLVSTSIKALAALMPTPLSLPILEPVIASLLQEIKTFTERLKSFTAGEPLEQEDADNGSSLVDLTHTDNCLRVLEAFTMRGNRYEHASAAMDIVRGQANELTQQLLSLSLGCQVLMGTANEKKAVTAATCLISALRVPVNLSSSDVFWCRAILSHPITLPGTIRIIIQSEREAAKTSPVGGRESVHDVLCLGLALLTNLVEQVPGARESVREITYNPSCPGKPACTFDCRCPKRISALRCLVELYERKTEEAESCVTDGQAIQGAEAAFVAGHCSVLLGILGLDNAANLKIIVKALPGKHRQEKIDQLLTAVKDFSEVQSGAKQALDTTKTHACEPGDMEEAEDMREREPADTTDDGSEDKSGMIISQIITMLEELRGAA</sequence>
<accession>M5G0E7</accession>
<dbReference type="Proteomes" id="UP000030653">
    <property type="component" value="Unassembled WGS sequence"/>
</dbReference>
<feature type="region of interest" description="Disordered" evidence="2">
    <location>
        <begin position="574"/>
        <end position="612"/>
    </location>
</feature>
<evidence type="ECO:0000259" key="3">
    <source>
        <dbReference type="Pfam" id="PF07814"/>
    </source>
</evidence>
<dbReference type="PANTHER" id="PTHR22100:SF13">
    <property type="entry name" value="WINGS APART-LIKE PROTEIN HOMOLOG"/>
    <property type="match status" value="1"/>
</dbReference>
<proteinExistence type="inferred from homology"/>
<feature type="domain" description="Wings apart-like protein C-terminal" evidence="3">
    <location>
        <begin position="92"/>
        <end position="453"/>
    </location>
</feature>
<evidence type="ECO:0000256" key="2">
    <source>
        <dbReference type="SAM" id="MobiDB-lite"/>
    </source>
</evidence>
<evidence type="ECO:0000256" key="1">
    <source>
        <dbReference type="ARBA" id="ARBA00006854"/>
    </source>
</evidence>
<dbReference type="PANTHER" id="PTHR22100">
    <property type="entry name" value="WINGS APART-LIKE PROTEIN HOMOLOG"/>
    <property type="match status" value="1"/>
</dbReference>
<dbReference type="OrthoDB" id="78088at2759"/>
<dbReference type="InterPro" id="IPR039874">
    <property type="entry name" value="WAPL"/>
</dbReference>
<protein>
    <recommendedName>
        <fullName evidence="3">Wings apart-like protein C-terminal domain-containing protein</fullName>
    </recommendedName>
</protein>
<dbReference type="GeneID" id="63688505"/>
<keyword evidence="5" id="KW-1185">Reference proteome</keyword>
<dbReference type="InterPro" id="IPR022771">
    <property type="entry name" value="WAPL_C"/>
</dbReference>
<dbReference type="HOGENOM" id="CLU_433462_0_0_1"/>